<organism evidence="2 3">
    <name type="scientific">Aspergillus flavus (strain ATCC 200026 / FGSC A1120 / IAM 13836 / NRRL 3357 / JCM 12722 / SRRC 167)</name>
    <dbReference type="NCBI Taxonomy" id="332952"/>
    <lineage>
        <taxon>Eukaryota</taxon>
        <taxon>Fungi</taxon>
        <taxon>Dikarya</taxon>
        <taxon>Ascomycota</taxon>
        <taxon>Pezizomycotina</taxon>
        <taxon>Eurotiomycetes</taxon>
        <taxon>Eurotiomycetidae</taxon>
        <taxon>Eurotiales</taxon>
        <taxon>Aspergillaceae</taxon>
        <taxon>Aspergillus</taxon>
        <taxon>Aspergillus subgen. Circumdati</taxon>
    </lineage>
</organism>
<gene>
    <name evidence="2" type="ORF">F9C07_1743337</name>
</gene>
<evidence type="ECO:0000313" key="3">
    <source>
        <dbReference type="Proteomes" id="UP000596276"/>
    </source>
</evidence>
<dbReference type="Proteomes" id="UP000596276">
    <property type="component" value="Chromosome 6"/>
</dbReference>
<evidence type="ECO:0000256" key="1">
    <source>
        <dbReference type="SAM" id="Phobius"/>
    </source>
</evidence>
<accession>A0A7U2N1H3</accession>
<evidence type="ECO:0008006" key="4">
    <source>
        <dbReference type="Google" id="ProtNLM"/>
    </source>
</evidence>
<dbReference type="VEuPathDB" id="FungiDB:AFLA_008764"/>
<keyword evidence="3" id="KW-1185">Reference proteome</keyword>
<reference evidence="3" key="1">
    <citation type="journal article" date="2021" name="G3 (Bethesda)">
        <title>Chromosome assembled and annotated genome sequence of Aspergillus flavus NRRL 3357.</title>
        <authorList>
            <person name="Skerker J.M."/>
            <person name="Pianalto K.M."/>
            <person name="Mondo S.J."/>
            <person name="Yang K."/>
            <person name="Arkin A.P."/>
            <person name="Keller N.P."/>
            <person name="Grigoriev I.V."/>
            <person name="Louise Glass N.L."/>
        </authorList>
    </citation>
    <scope>NUCLEOTIDE SEQUENCE [LARGE SCALE GENOMIC DNA]</scope>
    <source>
        <strain evidence="3">ATCC 200026 / FGSC A1120 / IAM 13836 / NRRL 3357 / JCM 12722 / SRRC 167</strain>
    </source>
</reference>
<sequence>MRYQPRNDSSLEFLLPSSWGIKETQITIYNQLFNHSPNSTTIPAMDPNTSYPLQTNDPLFYLCWRRQSCGWCLQGDASCSWCSVTSTCVPNPARFPILAPLGSSNICPLGSKERWELRAMPFGCNVSTFTFLTAVVSVLGTLTTVALGYFVLWATKRLRQSWGQGKLGGGYTDWSAWEGRGVLRRRGVRTVGDVEGNSERTPLLDGD</sequence>
<name>A0A7U2N1H3_ASPFN</name>
<keyword evidence="1" id="KW-0812">Transmembrane</keyword>
<feature type="transmembrane region" description="Helical" evidence="1">
    <location>
        <begin position="129"/>
        <end position="152"/>
    </location>
</feature>
<dbReference type="VEuPathDB" id="FungiDB:F9C07_1743337"/>
<dbReference type="AlphaFoldDB" id="A0A7U2N1H3"/>
<protein>
    <recommendedName>
        <fullName evidence="4">PSI domain-containing protein</fullName>
    </recommendedName>
</protein>
<dbReference type="EMBL" id="CP044623">
    <property type="protein sequence ID" value="QRD93802.1"/>
    <property type="molecule type" value="Genomic_DNA"/>
</dbReference>
<keyword evidence="1" id="KW-1133">Transmembrane helix</keyword>
<evidence type="ECO:0000313" key="2">
    <source>
        <dbReference type="EMBL" id="QRD93802.1"/>
    </source>
</evidence>
<proteinExistence type="predicted"/>
<keyword evidence="1" id="KW-0472">Membrane</keyword>